<keyword evidence="1" id="KW-1133">Transmembrane helix</keyword>
<comment type="caution">
    <text evidence="2">The sequence shown here is derived from an EMBL/GenBank/DDBJ whole genome shotgun (WGS) entry which is preliminary data.</text>
</comment>
<evidence type="ECO:0000313" key="3">
    <source>
        <dbReference type="Proteomes" id="UP001221757"/>
    </source>
</evidence>
<organism evidence="2 3">
    <name type="scientific">Mycena rosella</name>
    <name type="common">Pink bonnet</name>
    <name type="synonym">Agaricus rosellus</name>
    <dbReference type="NCBI Taxonomy" id="1033263"/>
    <lineage>
        <taxon>Eukaryota</taxon>
        <taxon>Fungi</taxon>
        <taxon>Dikarya</taxon>
        <taxon>Basidiomycota</taxon>
        <taxon>Agaricomycotina</taxon>
        <taxon>Agaricomycetes</taxon>
        <taxon>Agaricomycetidae</taxon>
        <taxon>Agaricales</taxon>
        <taxon>Marasmiineae</taxon>
        <taxon>Mycenaceae</taxon>
        <taxon>Mycena</taxon>
    </lineage>
</organism>
<evidence type="ECO:0000313" key="2">
    <source>
        <dbReference type="EMBL" id="KAJ7687095.1"/>
    </source>
</evidence>
<dbReference type="AlphaFoldDB" id="A0AAD7DAX7"/>
<reference evidence="2" key="1">
    <citation type="submission" date="2023-03" db="EMBL/GenBank/DDBJ databases">
        <title>Massive genome expansion in bonnet fungi (Mycena s.s.) driven by repeated elements and novel gene families across ecological guilds.</title>
        <authorList>
            <consortium name="Lawrence Berkeley National Laboratory"/>
            <person name="Harder C.B."/>
            <person name="Miyauchi S."/>
            <person name="Viragh M."/>
            <person name="Kuo A."/>
            <person name="Thoen E."/>
            <person name="Andreopoulos B."/>
            <person name="Lu D."/>
            <person name="Skrede I."/>
            <person name="Drula E."/>
            <person name="Henrissat B."/>
            <person name="Morin E."/>
            <person name="Kohler A."/>
            <person name="Barry K."/>
            <person name="LaButti K."/>
            <person name="Morin E."/>
            <person name="Salamov A."/>
            <person name="Lipzen A."/>
            <person name="Mereny Z."/>
            <person name="Hegedus B."/>
            <person name="Baldrian P."/>
            <person name="Stursova M."/>
            <person name="Weitz H."/>
            <person name="Taylor A."/>
            <person name="Grigoriev I.V."/>
            <person name="Nagy L.G."/>
            <person name="Martin F."/>
            <person name="Kauserud H."/>
        </authorList>
    </citation>
    <scope>NUCLEOTIDE SEQUENCE</scope>
    <source>
        <strain evidence="2">CBHHK067</strain>
    </source>
</reference>
<accession>A0AAD7DAX7</accession>
<gene>
    <name evidence="2" type="ORF">B0H17DRAFT_1203763</name>
</gene>
<keyword evidence="3" id="KW-1185">Reference proteome</keyword>
<sequence>MLQSLAPRPLHEPAVARLSLQTSMLYALAHAHPSRQLIAMCGAWSGSLRGSRPSPPPRHTLLLRVYVRVLIRAAHADESRPRSILWIRRWVAACVSPYPRPVPARFCPLLCPGALQPTSASPSWTHPRALVAPCPHIISPALVVSSQIAAQADVRRMRHRCAARARFGAFVRALLALALWLPYLVLMLAPISQPAALCGTYAAAGLGYLAR</sequence>
<proteinExistence type="predicted"/>
<feature type="transmembrane region" description="Helical" evidence="1">
    <location>
        <begin position="165"/>
        <end position="185"/>
    </location>
</feature>
<keyword evidence="1" id="KW-0472">Membrane</keyword>
<protein>
    <submittedName>
        <fullName evidence="2">Uncharacterized protein</fullName>
    </submittedName>
</protein>
<feature type="transmembrane region" description="Helical" evidence="1">
    <location>
        <begin position="191"/>
        <end position="210"/>
    </location>
</feature>
<evidence type="ECO:0000256" key="1">
    <source>
        <dbReference type="SAM" id="Phobius"/>
    </source>
</evidence>
<name>A0AAD7DAX7_MYCRO</name>
<keyword evidence="1" id="KW-0812">Transmembrane</keyword>
<dbReference type="EMBL" id="JARKIE010000090">
    <property type="protein sequence ID" value="KAJ7687095.1"/>
    <property type="molecule type" value="Genomic_DNA"/>
</dbReference>
<dbReference type="Proteomes" id="UP001221757">
    <property type="component" value="Unassembled WGS sequence"/>
</dbReference>